<evidence type="ECO:0000256" key="8">
    <source>
        <dbReference type="ARBA" id="ARBA00055053"/>
    </source>
</evidence>
<dbReference type="Pfam" id="PF00664">
    <property type="entry name" value="ABC_membrane"/>
    <property type="match status" value="1"/>
</dbReference>
<dbReference type="InterPro" id="IPR011527">
    <property type="entry name" value="ABC1_TM_dom"/>
</dbReference>
<dbReference type="GO" id="GO:0005886">
    <property type="term" value="C:plasma membrane"/>
    <property type="evidence" value="ECO:0007669"/>
    <property type="project" value="UniProtKB-SubCell"/>
</dbReference>
<keyword evidence="3 11" id="KW-0812">Transmembrane</keyword>
<keyword evidence="2" id="KW-0813">Transport</keyword>
<evidence type="ECO:0000256" key="11">
    <source>
        <dbReference type="SAM" id="Phobius"/>
    </source>
</evidence>
<feature type="transmembrane region" description="Helical" evidence="11">
    <location>
        <begin position="163"/>
        <end position="179"/>
    </location>
</feature>
<keyword evidence="6 11" id="KW-1133">Transmembrane helix</keyword>
<dbReference type="GO" id="GO:0140359">
    <property type="term" value="F:ABC-type transporter activity"/>
    <property type="evidence" value="ECO:0007669"/>
    <property type="project" value="InterPro"/>
</dbReference>
<evidence type="ECO:0000256" key="4">
    <source>
        <dbReference type="ARBA" id="ARBA00022741"/>
    </source>
</evidence>
<comment type="similarity">
    <text evidence="9">Belongs to the ABC transporter superfamily. Lipid exporter (TC 3.A.1.106) family.</text>
</comment>
<dbReference type="Gene3D" id="1.20.1560.10">
    <property type="entry name" value="ABC transporter type 1, transmembrane domain"/>
    <property type="match status" value="1"/>
</dbReference>
<dbReference type="Proteomes" id="UP000501727">
    <property type="component" value="Chromosome"/>
</dbReference>
<dbReference type="RefSeq" id="WP_173111381.1">
    <property type="nucleotide sequence ID" value="NZ_AP022829.1"/>
</dbReference>
<dbReference type="PROSITE" id="PS50893">
    <property type="entry name" value="ABC_TRANSPORTER_2"/>
    <property type="match status" value="1"/>
</dbReference>
<proteinExistence type="inferred from homology"/>
<evidence type="ECO:0000256" key="10">
    <source>
        <dbReference type="ARBA" id="ARBA00071747"/>
    </source>
</evidence>
<evidence type="ECO:0000313" key="15">
    <source>
        <dbReference type="Proteomes" id="UP000501727"/>
    </source>
</evidence>
<evidence type="ECO:0000313" key="14">
    <source>
        <dbReference type="EMBL" id="BCA87629.1"/>
    </source>
</evidence>
<dbReference type="SUPFAM" id="SSF90123">
    <property type="entry name" value="ABC transporter transmembrane region"/>
    <property type="match status" value="1"/>
</dbReference>
<name>A0A6F8SHC6_9ACTN</name>
<keyword evidence="15" id="KW-1185">Reference proteome</keyword>
<feature type="transmembrane region" description="Helical" evidence="11">
    <location>
        <begin position="21"/>
        <end position="41"/>
    </location>
</feature>
<evidence type="ECO:0000256" key="9">
    <source>
        <dbReference type="ARBA" id="ARBA00061644"/>
    </source>
</evidence>
<evidence type="ECO:0000259" key="12">
    <source>
        <dbReference type="PROSITE" id="PS50893"/>
    </source>
</evidence>
<dbReference type="FunFam" id="3.40.50.300:FF:000287">
    <property type="entry name" value="Multidrug ABC transporter ATP-binding protein"/>
    <property type="match status" value="1"/>
</dbReference>
<evidence type="ECO:0000256" key="7">
    <source>
        <dbReference type="ARBA" id="ARBA00023136"/>
    </source>
</evidence>
<evidence type="ECO:0000256" key="6">
    <source>
        <dbReference type="ARBA" id="ARBA00022989"/>
    </source>
</evidence>
<dbReference type="InterPro" id="IPR003439">
    <property type="entry name" value="ABC_transporter-like_ATP-bd"/>
</dbReference>
<dbReference type="AlphaFoldDB" id="A0A6F8SHC6"/>
<accession>A0A6F8SHC6</accession>
<dbReference type="InterPro" id="IPR027417">
    <property type="entry name" value="P-loop_NTPase"/>
</dbReference>
<dbReference type="InterPro" id="IPR039421">
    <property type="entry name" value="Type_1_exporter"/>
</dbReference>
<gene>
    <name evidence="14" type="ORF">ADCFC_01280</name>
</gene>
<evidence type="ECO:0000256" key="2">
    <source>
        <dbReference type="ARBA" id="ARBA00022448"/>
    </source>
</evidence>
<dbReference type="InterPro" id="IPR017871">
    <property type="entry name" value="ABC_transporter-like_CS"/>
</dbReference>
<dbReference type="GO" id="GO:0005524">
    <property type="term" value="F:ATP binding"/>
    <property type="evidence" value="ECO:0007669"/>
    <property type="project" value="UniProtKB-KW"/>
</dbReference>
<dbReference type="GO" id="GO:0016887">
    <property type="term" value="F:ATP hydrolysis activity"/>
    <property type="evidence" value="ECO:0007669"/>
    <property type="project" value="InterPro"/>
</dbReference>
<dbReference type="EMBL" id="AP022829">
    <property type="protein sequence ID" value="BCA87629.1"/>
    <property type="molecule type" value="Genomic_DNA"/>
</dbReference>
<keyword evidence="4" id="KW-0547">Nucleotide-binding</keyword>
<dbReference type="GO" id="GO:0034040">
    <property type="term" value="F:ATPase-coupled lipid transmembrane transporter activity"/>
    <property type="evidence" value="ECO:0007669"/>
    <property type="project" value="TreeGrafter"/>
</dbReference>
<dbReference type="PANTHER" id="PTHR24221:SF397">
    <property type="entry name" value="ABC TRANSPORTER, ATP-BINDING TRANSMEMBRANE PROTEIN"/>
    <property type="match status" value="1"/>
</dbReference>
<organism evidence="14 15">
    <name type="scientific">Adlercreutzia hattorii</name>
    <dbReference type="NCBI Taxonomy" id="2707299"/>
    <lineage>
        <taxon>Bacteria</taxon>
        <taxon>Bacillati</taxon>
        <taxon>Actinomycetota</taxon>
        <taxon>Coriobacteriia</taxon>
        <taxon>Eggerthellales</taxon>
        <taxon>Eggerthellaceae</taxon>
        <taxon>Adlercreutzia</taxon>
    </lineage>
</organism>
<feature type="domain" description="ABC transporter" evidence="12">
    <location>
        <begin position="335"/>
        <end position="570"/>
    </location>
</feature>
<keyword evidence="5 14" id="KW-0067">ATP-binding</keyword>
<dbReference type="Pfam" id="PF00005">
    <property type="entry name" value="ABC_tran"/>
    <property type="match status" value="1"/>
</dbReference>
<dbReference type="InterPro" id="IPR036640">
    <property type="entry name" value="ABC1_TM_sf"/>
</dbReference>
<dbReference type="PANTHER" id="PTHR24221">
    <property type="entry name" value="ATP-BINDING CASSETTE SUB-FAMILY B"/>
    <property type="match status" value="1"/>
</dbReference>
<dbReference type="Gene3D" id="3.40.50.300">
    <property type="entry name" value="P-loop containing nucleotide triphosphate hydrolases"/>
    <property type="match status" value="1"/>
</dbReference>
<comment type="function">
    <text evidence="8">ABC transporter involved in fatty acid import. Transmembrane domains (TMD) form a pore in the membrane and the ATP-binding domain (NBD) is responsible for energy generation.</text>
</comment>
<evidence type="ECO:0000259" key="13">
    <source>
        <dbReference type="PROSITE" id="PS50929"/>
    </source>
</evidence>
<feature type="transmembrane region" description="Helical" evidence="11">
    <location>
        <begin position="139"/>
        <end position="157"/>
    </location>
</feature>
<protein>
    <recommendedName>
        <fullName evidence="10">Fatty acid ABC transporter ATP-binding/permease protein</fullName>
    </recommendedName>
</protein>
<dbReference type="KEGG" id="ahat:ADCFC_02480"/>
<feature type="domain" description="ABC transmembrane type-1" evidence="13">
    <location>
        <begin position="22"/>
        <end position="304"/>
    </location>
</feature>
<dbReference type="PROSITE" id="PS50929">
    <property type="entry name" value="ABC_TM1F"/>
    <property type="match status" value="1"/>
</dbReference>
<evidence type="ECO:0000256" key="1">
    <source>
        <dbReference type="ARBA" id="ARBA00004651"/>
    </source>
</evidence>
<dbReference type="SUPFAM" id="SSF52540">
    <property type="entry name" value="P-loop containing nucleoside triphosphate hydrolases"/>
    <property type="match status" value="1"/>
</dbReference>
<reference evidence="15" key="1">
    <citation type="journal article" date="2020" name="Microbiol. Resour. Announc.">
        <title>Complete Genome Sequence of Adlercreutzia sp. Strain 8CFCBH1, a Potent Producer of Equol, Isolated from Healthy Japanese Feces.</title>
        <authorList>
            <person name="Ogata Y."/>
            <person name="Sakamoto M."/>
            <person name="Ohkuma M."/>
            <person name="Hattori M."/>
            <person name="Suda W."/>
        </authorList>
    </citation>
    <scope>NUCLEOTIDE SEQUENCE [LARGE SCALE GENOMIC DNA]</scope>
    <source>
        <strain evidence="15">8CFCBH1</strain>
    </source>
</reference>
<evidence type="ECO:0000256" key="3">
    <source>
        <dbReference type="ARBA" id="ARBA00022692"/>
    </source>
</evidence>
<dbReference type="SMART" id="SM00382">
    <property type="entry name" value="AAA"/>
    <property type="match status" value="1"/>
</dbReference>
<comment type="subcellular location">
    <subcellularLocation>
        <location evidence="1">Cell membrane</location>
        <topology evidence="1">Multi-pass membrane protein</topology>
    </subcellularLocation>
</comment>
<keyword evidence="7 11" id="KW-0472">Membrane</keyword>
<evidence type="ECO:0000256" key="5">
    <source>
        <dbReference type="ARBA" id="ARBA00022840"/>
    </source>
</evidence>
<feature type="transmembrane region" description="Helical" evidence="11">
    <location>
        <begin position="61"/>
        <end position="80"/>
    </location>
</feature>
<reference evidence="15" key="2">
    <citation type="submission" date="2020-03" db="EMBL/GenBank/DDBJ databases">
        <title>Complete Genome Sequence of Adlercreutzia sp. strain 8CFCBH1 Producing Equol, Isolated from Healthy Japanese Feces.</title>
        <authorList>
            <person name="Ogata Y."/>
            <person name="Sakamoto M."/>
            <person name="Ohkuma M."/>
            <person name="Hattori M."/>
            <person name="Suda W."/>
        </authorList>
    </citation>
    <scope>NUCLEOTIDE SEQUENCE [LARGE SCALE GENOMIC DNA]</scope>
    <source>
        <strain evidence="15">8CFCBH1</strain>
    </source>
</reference>
<dbReference type="PROSITE" id="PS00211">
    <property type="entry name" value="ABC_TRANSPORTER_1"/>
    <property type="match status" value="1"/>
</dbReference>
<dbReference type="InterPro" id="IPR003593">
    <property type="entry name" value="AAA+_ATPase"/>
</dbReference>
<sequence>MGMREKYALTAEGAKNIRLGAFWTVVVNLVAMFGVGFFFYLMEQLIASLTEGVPLPDMVPYAVGLVVFAVVLWVAHWFQYDYTYGKTYRESGKQRISLGERMRELPLSFFGKRDLADLTETIMTDATTMEHVYSHVLPYLYGTYISTAIIAVCLLVFNWQLAIAALWSVPVAFAILFWSRRFSAPLMRKTRACALAMTENTQEMLECVREIRATNQVASYLKQADGYIDRLEKTMFKSEVGAGIPVQSTQAIMRFGIATTILAGSLMLADGSIGFMVMFGFLLVVSRIYAPFDQSMLMLAELFMATEVAAPRMKALYDEVAATGSEDFSPQGHDVTFEDVTFSYGEGDEPVVSNVSFVAKEGDVTALVGPSGSGKSTLTKLAARFWDADGGRVLVGGVDASTIDPEALLKDYSVVFQDVLLFDDTVMGNIRLGRRDATDEEVLAAAKAAMCDDFVRKLPQGYDTMIGENGSKLSGGERQRISIARALLKNSPIVLLDEATASLDVENESQVQEALSNLLAGKTVIVIAHRMRTVMNADKIVVLDEGRVVEQGSPAELLEQNGLFSRMVKLQSESSGWSLVGTKASGED</sequence>